<organism evidence="2 3">
    <name type="scientific">Paenibacillus oryzisoli</name>
    <dbReference type="NCBI Taxonomy" id="1850517"/>
    <lineage>
        <taxon>Bacteria</taxon>
        <taxon>Bacillati</taxon>
        <taxon>Bacillota</taxon>
        <taxon>Bacilli</taxon>
        <taxon>Bacillales</taxon>
        <taxon>Paenibacillaceae</taxon>
        <taxon>Paenibacillus</taxon>
    </lineage>
</organism>
<dbReference type="SUPFAM" id="SSF49299">
    <property type="entry name" value="PKD domain"/>
    <property type="match status" value="1"/>
</dbReference>
<dbReference type="InterPro" id="IPR014756">
    <property type="entry name" value="Ig_E-set"/>
</dbReference>
<sequence>MGVPPQVVHAAGVTYYVSPTGSASNNGLSTSTPWSLTKAASTAAAGDTVLFMDGIYSDQLVPQNSGTATNPILFKALNKGQATLTYPNADSYIVQIKGKSFITLNGFKLTSHLNLGKWLKIDSTDGTMYSAGTANGTPNSNITISDCVFSYATAGWGYRAPIFINYTSQLKLLNNIVTEAYLGDDLITFSNSSKLLIEGNNFSKARHTVLNFSYFDTNYNTVSDVVVRNNVFNSQWSRNFEIFPNNRILLEGNVFAEQRYGSGNASSRNSVHADGTIFRYNRFIRNYSGGTLGSAPYSANMSFQNSVFYNNIYAENEMFVYLFGGNGVFTIKNNFFKNNIFYNNDNNASNTNLRYFERAFNDDGSRTLSFIKNNFWHGPGVTPYFLGNNNSFLFNSDYKLWSLSEVESMSAAVGTKVPLFAQNMNINPLFTDPSNYNYTLQPGSPMIDSGTDLTTAIGAGSGSTSLTVNNPNYFFDGWGIDNQVGDIISVGTSANRARITNIAYTKNAATGVITSGVLSLDTALSWGDGASVNLAYDGSAPDMGIVETGADAPDSLQVTSSQFKAVTGSAVPFSATVFGSFIPASYSWSFGDGSTGTGASPSHAYTQPGQYAVYSKATDASGKSISGIMYVIINATDYLSQPMLYNSFDADDNLYTQIYRHSSRGNEVTNYERIYENGTNGVIHVYYKSGNDETEQLRFGNYPPDWNINQFPIVSAKYKVNPGTPLVLALEAYPIRLDNRTYPIAATASSNEPTAAYTLIDDGQWHTIEVDVRAIRNLGGTYAGLNYLRSASFRTMAAGSTGQEYWMDDFTIKPAPIPPTTTDNAPTGWVNQDTTVNLSVTEGTSVVAATYYTVDGGTQQTGTSIVLTTEGVHTLTYWSVDISGNMETPHTATVRIDKTVPADATLAADITAPTNTDVTVTISYPADAAVKEYKVGTSGAWTAYVIPVVVSANETVYARGTDAAGNVSNVSIYVVYNIDDTIPTATVTYSSITAQSVTATITPSEPVTITNNGGSSSYTFLYNDSFTFEIVDAAGNHGTAMATVANIAAKSKTKPSTPILSDSNGNDTGLQDGNYRIAMNMWYGENGRIYKLYENGKLIDTQILTDHSPSAQSTVTSITYKQNGTYRYYAELTNAFGTTMSGTHVVTVTKAAPGKSVLSNDNWDGDGNFKVSMNMWWGTNGGTYNLYENGVLIYSEALADHTPDAQSSVSTLVNRAKGNYEYRAELINYGGATASEIMIVNVTK</sequence>
<dbReference type="Gene3D" id="2.160.20.10">
    <property type="entry name" value="Single-stranded right-handed beta-helix, Pectin lyase-like"/>
    <property type="match status" value="1"/>
</dbReference>
<evidence type="ECO:0000259" key="1">
    <source>
        <dbReference type="PROSITE" id="PS50093"/>
    </source>
</evidence>
<dbReference type="InterPro" id="IPR035986">
    <property type="entry name" value="PKD_dom_sf"/>
</dbReference>
<name>A0A198AD81_9BACL</name>
<dbReference type="STRING" id="1850517.A8708_27375"/>
<dbReference type="SUPFAM" id="SSF51126">
    <property type="entry name" value="Pectin lyase-like"/>
    <property type="match status" value="1"/>
</dbReference>
<dbReference type="SMART" id="SM00089">
    <property type="entry name" value="PKD"/>
    <property type="match status" value="1"/>
</dbReference>
<protein>
    <recommendedName>
        <fullName evidence="1">PKD domain-containing protein</fullName>
    </recommendedName>
</protein>
<dbReference type="NCBIfam" id="NF047446">
    <property type="entry name" value="barrel_OmpL47"/>
    <property type="match status" value="1"/>
</dbReference>
<evidence type="ECO:0000313" key="3">
    <source>
        <dbReference type="Proteomes" id="UP000078454"/>
    </source>
</evidence>
<dbReference type="InterPro" id="IPR058094">
    <property type="entry name" value="Ig-like_OmpL47-like"/>
</dbReference>
<dbReference type="InterPro" id="IPR013783">
    <property type="entry name" value="Ig-like_fold"/>
</dbReference>
<keyword evidence="3" id="KW-1185">Reference proteome</keyword>
<dbReference type="InterPro" id="IPR011050">
    <property type="entry name" value="Pectin_lyase_fold/virulence"/>
</dbReference>
<dbReference type="Proteomes" id="UP000078454">
    <property type="component" value="Unassembled WGS sequence"/>
</dbReference>
<proteinExistence type="predicted"/>
<dbReference type="PROSITE" id="PS50093">
    <property type="entry name" value="PKD"/>
    <property type="match status" value="1"/>
</dbReference>
<dbReference type="Pfam" id="PF18911">
    <property type="entry name" value="PKD_4"/>
    <property type="match status" value="1"/>
</dbReference>
<accession>A0A198AD81</accession>
<dbReference type="Gene3D" id="2.60.40.10">
    <property type="entry name" value="Immunoglobulins"/>
    <property type="match status" value="3"/>
</dbReference>
<dbReference type="Gene3D" id="3.30.1920.20">
    <property type="match status" value="1"/>
</dbReference>
<dbReference type="CDD" id="cd00146">
    <property type="entry name" value="PKD"/>
    <property type="match status" value="1"/>
</dbReference>
<reference evidence="2 3" key="1">
    <citation type="submission" date="2016-05" db="EMBL/GenBank/DDBJ databases">
        <title>Paenibacillus sp. 1ZS3-15 nov., isolated from the rhizosphere soil.</title>
        <authorList>
            <person name="Zhang X.X."/>
            <person name="Zhang J."/>
        </authorList>
    </citation>
    <scope>NUCLEOTIDE SEQUENCE [LARGE SCALE GENOMIC DNA]</scope>
    <source>
        <strain evidence="2 3">1ZS3-15</strain>
    </source>
</reference>
<feature type="domain" description="PKD" evidence="1">
    <location>
        <begin position="583"/>
        <end position="626"/>
    </location>
</feature>
<gene>
    <name evidence="2" type="ORF">A8708_27375</name>
</gene>
<dbReference type="EMBL" id="LYPB01000060">
    <property type="protein sequence ID" value="OAS19050.1"/>
    <property type="molecule type" value="Genomic_DNA"/>
</dbReference>
<dbReference type="InterPro" id="IPR012334">
    <property type="entry name" value="Pectin_lyas_fold"/>
</dbReference>
<evidence type="ECO:0000313" key="2">
    <source>
        <dbReference type="EMBL" id="OAS19050.1"/>
    </source>
</evidence>
<dbReference type="SUPFAM" id="SSF81296">
    <property type="entry name" value="E set domains"/>
    <property type="match status" value="2"/>
</dbReference>
<comment type="caution">
    <text evidence="2">The sequence shown here is derived from an EMBL/GenBank/DDBJ whole genome shotgun (WGS) entry which is preliminary data.</text>
</comment>
<dbReference type="InterPro" id="IPR000601">
    <property type="entry name" value="PKD_dom"/>
</dbReference>
<dbReference type="AlphaFoldDB" id="A0A198AD81"/>
<dbReference type="InterPro" id="IPR022409">
    <property type="entry name" value="PKD/Chitinase_dom"/>
</dbReference>